<gene>
    <name evidence="1" type="ORF">GLOINDRAFT_162288</name>
</gene>
<protein>
    <submittedName>
        <fullName evidence="1">Uncharacterized protein</fullName>
    </submittedName>
</protein>
<dbReference type="AlphaFoldDB" id="U9U7T7"/>
<dbReference type="EMBL" id="KI281686">
    <property type="protein sequence ID" value="ESA15747.1"/>
    <property type="molecule type" value="Genomic_DNA"/>
</dbReference>
<sequence>MKSFNPNSKNGQMIKSFPMINFYRFPKFCWIIHYHTVIVIMDHLLLIREFPIIGKM</sequence>
<evidence type="ECO:0000313" key="1">
    <source>
        <dbReference type="EMBL" id="ESA15747.1"/>
    </source>
</evidence>
<reference evidence="1" key="1">
    <citation type="submission" date="2013-07" db="EMBL/GenBank/DDBJ databases">
        <title>The genome of an arbuscular mycorrhizal fungus provides insights into the evolution of the oldest plant symbiosis.</title>
        <authorList>
            <consortium name="DOE Joint Genome Institute"/>
            <person name="Tisserant E."/>
            <person name="Malbreil M."/>
            <person name="Kuo A."/>
            <person name="Kohler A."/>
            <person name="Symeonidi A."/>
            <person name="Balestrini R."/>
            <person name="Charron P."/>
            <person name="Duensing N."/>
            <person name="Frei-dit-Frey N."/>
            <person name="Gianinazzi-Pearson V."/>
            <person name="Gilbert B."/>
            <person name="Handa Y."/>
            <person name="Hijri M."/>
            <person name="Kaul R."/>
            <person name="Kawaguchi M."/>
            <person name="Krajinski F."/>
            <person name="Lammers P."/>
            <person name="Lapierre D."/>
            <person name="Masclaux F.G."/>
            <person name="Murat C."/>
            <person name="Morin E."/>
            <person name="Ndikumana S."/>
            <person name="Pagni M."/>
            <person name="Petitpierre D."/>
            <person name="Requena N."/>
            <person name="Rosikiewicz P."/>
            <person name="Riley R."/>
            <person name="Saito K."/>
            <person name="San Clemente H."/>
            <person name="Shapiro H."/>
            <person name="van Tuinen D."/>
            <person name="Becard G."/>
            <person name="Bonfante P."/>
            <person name="Paszkowski U."/>
            <person name="Shachar-Hill Y."/>
            <person name="Young J.P."/>
            <person name="Sanders I.R."/>
            <person name="Henrissat B."/>
            <person name="Rensing S.A."/>
            <person name="Grigoriev I.V."/>
            <person name="Corradi N."/>
            <person name="Roux C."/>
            <person name="Martin F."/>
        </authorList>
    </citation>
    <scope>NUCLEOTIDE SEQUENCE</scope>
    <source>
        <strain evidence="1">DAOM 197198</strain>
    </source>
</reference>
<organism evidence="1">
    <name type="scientific">Rhizophagus irregularis (strain DAOM 181602 / DAOM 197198 / MUCL 43194)</name>
    <name type="common">Arbuscular mycorrhizal fungus</name>
    <name type="synonym">Glomus intraradices</name>
    <dbReference type="NCBI Taxonomy" id="747089"/>
    <lineage>
        <taxon>Eukaryota</taxon>
        <taxon>Fungi</taxon>
        <taxon>Fungi incertae sedis</taxon>
        <taxon>Mucoromycota</taxon>
        <taxon>Glomeromycotina</taxon>
        <taxon>Glomeromycetes</taxon>
        <taxon>Glomerales</taxon>
        <taxon>Glomeraceae</taxon>
        <taxon>Rhizophagus</taxon>
    </lineage>
</organism>
<proteinExistence type="predicted"/>
<dbReference type="HOGENOM" id="CLU_3015323_0_0_1"/>
<accession>U9U7T7</accession>
<name>U9U7T7_RHIID</name>